<protein>
    <recommendedName>
        <fullName evidence="3">Lipoprotein</fullName>
    </recommendedName>
</protein>
<dbReference type="KEGG" id="fng:JM64_04325"/>
<sequence length="191" mass="21382">MRKGTSLVVFLAVVTTLLLLSACVSIPFENPPVQQAGELQHVPNTEEATEVPLRQWMYYNATWDGNNYFASTPSIDANGYVTATRSDASDNNNPWKAQLIRFYPKNYQKYYIKLLIKANKSATIKAYFGADPYIPELASAKDVEVSTTEKEVVLEFGPKDYTGAKFLKFSLEFAHVPGLQLQVKVIGEAFK</sequence>
<organism evidence="1 2">
    <name type="scientific">Fervidobacterium pennivorans</name>
    <dbReference type="NCBI Taxonomy" id="93466"/>
    <lineage>
        <taxon>Bacteria</taxon>
        <taxon>Thermotogati</taxon>
        <taxon>Thermotogota</taxon>
        <taxon>Thermotogae</taxon>
        <taxon>Thermotogales</taxon>
        <taxon>Fervidobacteriaceae</taxon>
        <taxon>Fervidobacterium</taxon>
    </lineage>
</organism>
<dbReference type="OrthoDB" id="47528at2"/>
<evidence type="ECO:0000313" key="1">
    <source>
        <dbReference type="EMBL" id="ANE41290.1"/>
    </source>
</evidence>
<dbReference type="Proteomes" id="UP000077096">
    <property type="component" value="Chromosome"/>
</dbReference>
<evidence type="ECO:0008006" key="3">
    <source>
        <dbReference type="Google" id="ProtNLM"/>
    </source>
</evidence>
<name>A0A172T2U6_FERPE</name>
<dbReference type="PATRIC" id="fig|93466.3.peg.926"/>
<reference evidence="1 2" key="1">
    <citation type="submission" date="2014-08" db="EMBL/GenBank/DDBJ databases">
        <title>Fervidobacterium pennivorans DYC genome.</title>
        <authorList>
            <person name="Wushke S."/>
        </authorList>
    </citation>
    <scope>NUCLEOTIDE SEQUENCE [LARGE SCALE GENOMIC DNA]</scope>
    <source>
        <strain evidence="1 2">DYC</strain>
    </source>
</reference>
<gene>
    <name evidence="1" type="ORF">JM64_04325</name>
</gene>
<dbReference type="Gene3D" id="2.60.120.260">
    <property type="entry name" value="Galactose-binding domain-like"/>
    <property type="match status" value="1"/>
</dbReference>
<accession>A0A172T2U6</accession>
<proteinExistence type="predicted"/>
<dbReference type="SUPFAM" id="SSF49785">
    <property type="entry name" value="Galactose-binding domain-like"/>
    <property type="match status" value="1"/>
</dbReference>
<dbReference type="InterPro" id="IPR008979">
    <property type="entry name" value="Galactose-bd-like_sf"/>
</dbReference>
<dbReference type="AlphaFoldDB" id="A0A172T2U6"/>
<dbReference type="EMBL" id="CP011393">
    <property type="protein sequence ID" value="ANE41290.1"/>
    <property type="molecule type" value="Genomic_DNA"/>
</dbReference>
<dbReference type="PROSITE" id="PS51257">
    <property type="entry name" value="PROKAR_LIPOPROTEIN"/>
    <property type="match status" value="1"/>
</dbReference>
<evidence type="ECO:0000313" key="2">
    <source>
        <dbReference type="Proteomes" id="UP000077096"/>
    </source>
</evidence>